<dbReference type="Gene3D" id="2.60.40.10">
    <property type="entry name" value="Immunoglobulins"/>
    <property type="match status" value="3"/>
</dbReference>
<dbReference type="CDD" id="cd17316">
    <property type="entry name" value="MFS_SV2_like"/>
    <property type="match status" value="1"/>
</dbReference>
<dbReference type="Proteomes" id="UP000613580">
    <property type="component" value="Unassembled WGS sequence"/>
</dbReference>
<dbReference type="SMART" id="SM00736">
    <property type="entry name" value="CADG"/>
    <property type="match status" value="1"/>
</dbReference>
<dbReference type="InterPro" id="IPR005828">
    <property type="entry name" value="MFS_sugar_transport-like"/>
</dbReference>
<sequence length="1403" mass="150914">MSHTDEKLARDDLYDANELDAEYLRKTKILNQAITDIGFGRYHWYLFICAGFGWFADSVWPLITGLILNPVLLEFAFNTPFLSLAANCGLLVGAIVWGVGSDIWGRRWSFNLTLLIAGVFGLAAGGSADFVQLAALLACVGVGVGGNLPVDSAVFLDLVPASHQYLLTVMSIWWCLGQLLISLLAWPLIANFTCSAEGPCTMKDNMGWRYLLYILGALTLLFCIIRFLIFNLMESPRYLIGIGNDEKAVEVVHRLAAYNSTTTTLSVSDFHQGAAEDEKPKENTSRPVISSTSALAASHFKTLFATRKMALSTSLLISIWGIIGLASTLYNNFLPYLLASRGAKFGDGSLYLTYRNNLILSVIGVPGAFLAGWAVELPYLGRKGTLSISCGKWHIMYGVLYAVSPEIFPGNVRGTGNAMVSTSTRVFGVLAPIIALYADLATAVPVYISGALIFGAGLLVWLLPFEGASVFDVITLFPATTSEVISMPLPLFCVGVLAWAAVVSAVTVAFPIDDQRPLIARIGHPYAWSFSPATFSSSESISYKVSALPDWLGFDPATHTFQGTPGPDDEGNIQITATAHDSTSSASSTFSLCITSFPCPEIGASVQQQFAANNPAMSSVFPIANNSALATGRAALRIPPKWSFSIGFRYDTLVGPDNVYYAVQQANGSGLPDWMTFRTESLTLNGVVPHDIPEAYTLSLSLVGSDQEGYSAVTLPFDLVTATHEVVQLQNIPVFNVTAGVNFTASVTAPTDFEGVIVDGEGIVPANISSLFIDTSSVSGWLQYDEATRMLSGTPPDGKVGQKFVLPMSVSSFNQTLHTTCTVAIVPSFFSTPTIPSQLLSDTRIVNFDLAEYFSNSTGDQSGDVNLSSSSDTPEGDCLTFDPNSYVLSGTVPDDISVSHMDFTFTAFSRVTHSTSKTFFSLEIPPSSKSANNSYKHPKNLSAAAHRKLTIALAAVFAVLGTGCALGLFFSALRRCARVDDDAKVDQAAWSESDKRWYGLVAEEKGATLPRNAMELENPFGEGAELVTPPRPTPDYGALGLGLRRVAERSGSNPLSSPGSPGVMRKGEFMTRIRQTVRRVSDKCGSWRKTSPTRPVIGKPTLIEPPLDGLPVTLPPSPSNPFDDANIISSYPGSTVLTTSPSTSTGEHSIPRRRADFAPPRVPTTAHMHDGLSRQPSSGSISSNEEGVVHVASKATSIRSEMVRNQRPRLVPFTSATRVPVPRTPSPNDDAPDSPTRVTSQRVVVMKESNRNSAADELSVGIQYVRALGADQEKVKAEASTPTVSTHVRSSFSSLESSHHGHTGSNMRTLVRAGEKFRFRTAVSMYSAASYRQLRKLEAKLVSGKPLPRFLHADLNADKHDGAVEFYGAPAVRDVGEYNVAIYTVDDHTCVGRVVVEVVGAGR</sequence>
<proteinExistence type="predicted"/>
<feature type="transmembrane region" description="Helical" evidence="7">
    <location>
        <begin position="80"/>
        <end position="100"/>
    </location>
</feature>
<dbReference type="PANTHER" id="PTHR23511:SF12">
    <property type="entry name" value="TRANSPORTER, PUTATIVE (AFU_ORTHOLOGUE AFUA_7G01740)-RELATED"/>
    <property type="match status" value="1"/>
</dbReference>
<feature type="region of interest" description="Disordered" evidence="6">
    <location>
        <begin position="1217"/>
        <end position="1238"/>
    </location>
</feature>
<feature type="transmembrane region" description="Helical" evidence="7">
    <location>
        <begin position="165"/>
        <end position="189"/>
    </location>
</feature>
<feature type="compositionally biased region" description="Polar residues" evidence="6">
    <location>
        <begin position="1174"/>
        <end position="1184"/>
    </location>
</feature>
<feature type="compositionally biased region" description="Low complexity" evidence="6">
    <location>
        <begin position="1134"/>
        <end position="1145"/>
    </location>
</feature>
<feature type="region of interest" description="Disordered" evidence="6">
    <location>
        <begin position="1132"/>
        <end position="1184"/>
    </location>
</feature>
<evidence type="ECO:0000256" key="7">
    <source>
        <dbReference type="SAM" id="Phobius"/>
    </source>
</evidence>
<dbReference type="EMBL" id="JACAZE010000008">
    <property type="protein sequence ID" value="KAF7308580.1"/>
    <property type="molecule type" value="Genomic_DNA"/>
</dbReference>
<dbReference type="SUPFAM" id="SSF103473">
    <property type="entry name" value="MFS general substrate transporter"/>
    <property type="match status" value="1"/>
</dbReference>
<evidence type="ECO:0000259" key="8">
    <source>
        <dbReference type="PROSITE" id="PS50850"/>
    </source>
</evidence>
<feature type="transmembrane region" description="Helical" evidence="7">
    <location>
        <begin position="444"/>
        <end position="465"/>
    </location>
</feature>
<organism evidence="9 10">
    <name type="scientific">Mycena chlorophos</name>
    <name type="common">Agaric fungus</name>
    <name type="synonym">Agaricus chlorophos</name>
    <dbReference type="NCBI Taxonomy" id="658473"/>
    <lineage>
        <taxon>Eukaryota</taxon>
        <taxon>Fungi</taxon>
        <taxon>Dikarya</taxon>
        <taxon>Basidiomycota</taxon>
        <taxon>Agaricomycotina</taxon>
        <taxon>Agaricomycetes</taxon>
        <taxon>Agaricomycetidae</taxon>
        <taxon>Agaricales</taxon>
        <taxon>Marasmiineae</taxon>
        <taxon>Mycenaceae</taxon>
        <taxon>Mycena</taxon>
    </lineage>
</organism>
<dbReference type="InterPro" id="IPR020846">
    <property type="entry name" value="MFS_dom"/>
</dbReference>
<feature type="transmembrane region" description="Helical" evidence="7">
    <location>
        <begin position="44"/>
        <end position="68"/>
    </location>
</feature>
<feature type="domain" description="Major facilitator superfamily (MFS) profile" evidence="8">
    <location>
        <begin position="1"/>
        <end position="468"/>
    </location>
</feature>
<keyword evidence="3 7" id="KW-0812">Transmembrane</keyword>
<dbReference type="Pfam" id="PF05345">
    <property type="entry name" value="He_PIG"/>
    <property type="match status" value="1"/>
</dbReference>
<accession>A0A8H6T0I2</accession>
<keyword evidence="10" id="KW-1185">Reference proteome</keyword>
<protein>
    <submittedName>
        <fullName evidence="9">MFS domain-containing protein</fullName>
    </submittedName>
</protein>
<dbReference type="PANTHER" id="PTHR23511">
    <property type="entry name" value="SYNAPTIC VESICLE GLYCOPROTEIN 2"/>
    <property type="match status" value="1"/>
</dbReference>
<gene>
    <name evidence="9" type="ORF">HMN09_00707200</name>
</gene>
<keyword evidence="4 7" id="KW-1133">Transmembrane helix</keyword>
<dbReference type="Pfam" id="PF00083">
    <property type="entry name" value="Sugar_tr"/>
    <property type="match status" value="1"/>
</dbReference>
<feature type="transmembrane region" description="Helical" evidence="7">
    <location>
        <begin position="112"/>
        <end position="145"/>
    </location>
</feature>
<evidence type="ECO:0000313" key="9">
    <source>
        <dbReference type="EMBL" id="KAF7308580.1"/>
    </source>
</evidence>
<comment type="subcellular location">
    <subcellularLocation>
        <location evidence="1">Membrane</location>
        <topology evidence="1">Multi-pass membrane protein</topology>
    </subcellularLocation>
</comment>
<feature type="transmembrane region" description="Helical" evidence="7">
    <location>
        <begin position="949"/>
        <end position="970"/>
    </location>
</feature>
<dbReference type="OrthoDB" id="414243at2759"/>
<dbReference type="InterPro" id="IPR006644">
    <property type="entry name" value="Cadg"/>
</dbReference>
<comment type="caution">
    <text evidence="9">The sequence shown here is derived from an EMBL/GenBank/DDBJ whole genome shotgun (WGS) entry which is preliminary data.</text>
</comment>
<feature type="transmembrane region" description="Helical" evidence="7">
    <location>
        <begin position="358"/>
        <end position="375"/>
    </location>
</feature>
<feature type="transmembrane region" description="Helical" evidence="7">
    <location>
        <begin position="485"/>
        <end position="512"/>
    </location>
</feature>
<evidence type="ECO:0000256" key="3">
    <source>
        <dbReference type="ARBA" id="ARBA00022692"/>
    </source>
</evidence>
<evidence type="ECO:0000256" key="2">
    <source>
        <dbReference type="ARBA" id="ARBA00022448"/>
    </source>
</evidence>
<feature type="transmembrane region" description="Helical" evidence="7">
    <location>
        <begin position="317"/>
        <end position="338"/>
    </location>
</feature>
<dbReference type="GO" id="GO:0016020">
    <property type="term" value="C:membrane"/>
    <property type="evidence" value="ECO:0007669"/>
    <property type="project" value="UniProtKB-SubCell"/>
</dbReference>
<feature type="region of interest" description="Disordered" evidence="6">
    <location>
        <begin position="1081"/>
        <end position="1109"/>
    </location>
</feature>
<dbReference type="Gene3D" id="1.20.1250.20">
    <property type="entry name" value="MFS general substrate transporter like domains"/>
    <property type="match status" value="1"/>
</dbReference>
<evidence type="ECO:0000313" key="10">
    <source>
        <dbReference type="Proteomes" id="UP000613580"/>
    </source>
</evidence>
<dbReference type="SUPFAM" id="SSF49313">
    <property type="entry name" value="Cadherin-like"/>
    <property type="match status" value="3"/>
</dbReference>
<dbReference type="InterPro" id="IPR013783">
    <property type="entry name" value="Ig-like_fold"/>
</dbReference>
<keyword evidence="2" id="KW-0813">Transport</keyword>
<feature type="transmembrane region" description="Helical" evidence="7">
    <location>
        <begin position="210"/>
        <end position="229"/>
    </location>
</feature>
<dbReference type="PROSITE" id="PS50850">
    <property type="entry name" value="MFS"/>
    <property type="match status" value="1"/>
</dbReference>
<keyword evidence="5 7" id="KW-0472">Membrane</keyword>
<evidence type="ECO:0000256" key="1">
    <source>
        <dbReference type="ARBA" id="ARBA00004141"/>
    </source>
</evidence>
<dbReference type="InterPro" id="IPR036259">
    <property type="entry name" value="MFS_trans_sf"/>
</dbReference>
<dbReference type="GO" id="GO:0005509">
    <property type="term" value="F:calcium ion binding"/>
    <property type="evidence" value="ECO:0007669"/>
    <property type="project" value="InterPro"/>
</dbReference>
<evidence type="ECO:0000256" key="6">
    <source>
        <dbReference type="SAM" id="MobiDB-lite"/>
    </source>
</evidence>
<dbReference type="InterPro" id="IPR015919">
    <property type="entry name" value="Cadherin-like_sf"/>
</dbReference>
<dbReference type="GO" id="GO:0022857">
    <property type="term" value="F:transmembrane transporter activity"/>
    <property type="evidence" value="ECO:0007669"/>
    <property type="project" value="InterPro"/>
</dbReference>
<evidence type="ECO:0000256" key="5">
    <source>
        <dbReference type="ARBA" id="ARBA00023136"/>
    </source>
</evidence>
<evidence type="ECO:0000256" key="4">
    <source>
        <dbReference type="ARBA" id="ARBA00022989"/>
    </source>
</evidence>
<name>A0A8H6T0I2_MYCCL</name>
<reference evidence="9" key="1">
    <citation type="submission" date="2020-05" db="EMBL/GenBank/DDBJ databases">
        <title>Mycena genomes resolve the evolution of fungal bioluminescence.</title>
        <authorList>
            <person name="Tsai I.J."/>
        </authorList>
    </citation>
    <scope>NUCLEOTIDE SEQUENCE</scope>
    <source>
        <strain evidence="9">110903Hualien_Pintung</strain>
    </source>
</reference>